<name>A0A2T3N8I7_9GAMM</name>
<dbReference type="Proteomes" id="UP000241346">
    <property type="component" value="Unassembled WGS sequence"/>
</dbReference>
<accession>A0A2T3N8I7</accession>
<dbReference type="OrthoDB" id="6401889at2"/>
<dbReference type="AlphaFoldDB" id="A0A2T3N8I7"/>
<proteinExistence type="predicted"/>
<organism evidence="1 2">
    <name type="scientific">Photobacterium rosenbergii</name>
    <dbReference type="NCBI Taxonomy" id="294936"/>
    <lineage>
        <taxon>Bacteria</taxon>
        <taxon>Pseudomonadati</taxon>
        <taxon>Pseudomonadota</taxon>
        <taxon>Gammaproteobacteria</taxon>
        <taxon>Vibrionales</taxon>
        <taxon>Vibrionaceae</taxon>
        <taxon>Photobacterium</taxon>
    </lineage>
</organism>
<evidence type="ECO:0000313" key="1">
    <source>
        <dbReference type="EMBL" id="PSW09607.1"/>
    </source>
</evidence>
<evidence type="ECO:0008006" key="3">
    <source>
        <dbReference type="Google" id="ProtNLM"/>
    </source>
</evidence>
<dbReference type="RefSeq" id="WP_107299987.1">
    <property type="nucleotide sequence ID" value="NZ_PYMB01000014.1"/>
</dbReference>
<evidence type="ECO:0000313" key="2">
    <source>
        <dbReference type="Proteomes" id="UP000241346"/>
    </source>
</evidence>
<comment type="caution">
    <text evidence="1">The sequence shown here is derived from an EMBL/GenBank/DDBJ whole genome shotgun (WGS) entry which is preliminary data.</text>
</comment>
<gene>
    <name evidence="1" type="ORF">C9J01_20380</name>
</gene>
<reference evidence="1 2" key="1">
    <citation type="submission" date="2018-03" db="EMBL/GenBank/DDBJ databases">
        <title>Whole genome sequencing of Histamine producing bacteria.</title>
        <authorList>
            <person name="Butler K."/>
        </authorList>
    </citation>
    <scope>NUCLEOTIDE SEQUENCE [LARGE SCALE GENOMIC DNA]</scope>
    <source>
        <strain evidence="1 2">DSM 19138</strain>
    </source>
</reference>
<dbReference type="EMBL" id="PYMB01000014">
    <property type="protein sequence ID" value="PSW09607.1"/>
    <property type="molecule type" value="Genomic_DNA"/>
</dbReference>
<sequence>MFYSRQRGSALVVSLFIITVMGAFAAAMIRIDWSGQDTTAREVFSTRAWYAAHSGNEIVLSKLFPLGQTESDPDVCLEYKDGKALNANLFSCQTLVVTCSRTSYQDSGSEAFKYHIESTATCGAGQFSTTRTQEVWAKDLEVALP</sequence>
<protein>
    <recommendedName>
        <fullName evidence="3">MSHA biogenesis protein MshP</fullName>
    </recommendedName>
</protein>